<evidence type="ECO:0000313" key="5">
    <source>
        <dbReference type="EMBL" id="KDP26917.1"/>
    </source>
</evidence>
<dbReference type="AlphaFoldDB" id="A0A067JSQ3"/>
<evidence type="ECO:0000256" key="3">
    <source>
        <dbReference type="SAM" id="MobiDB-lite"/>
    </source>
</evidence>
<accession>A0A067JSQ3</accession>
<feature type="compositionally biased region" description="Low complexity" evidence="3">
    <location>
        <begin position="18"/>
        <end position="29"/>
    </location>
</feature>
<dbReference type="OrthoDB" id="677315at2759"/>
<dbReference type="PANTHER" id="PTHR13453">
    <property type="entry name" value="KAT8 REGULATORY NSL COMPLEX SUBUNIT 2"/>
    <property type="match status" value="1"/>
</dbReference>
<gene>
    <name evidence="5" type="ORF">JCGZ_18075</name>
</gene>
<feature type="domain" description="KANL2-like probable zinc-finger" evidence="4">
    <location>
        <begin position="123"/>
        <end position="185"/>
    </location>
</feature>
<proteinExistence type="predicted"/>
<name>A0A067JSQ3_JATCU</name>
<dbReference type="KEGG" id="jcu:105644919"/>
<protein>
    <recommendedName>
        <fullName evidence="4">KANL2-like probable zinc-finger domain-containing protein</fullName>
    </recommendedName>
</protein>
<dbReference type="Pfam" id="PF13891">
    <property type="entry name" value="zf-C3HC3H_KANSL2"/>
    <property type="match status" value="1"/>
</dbReference>
<comment type="subcellular location">
    <subcellularLocation>
        <location evidence="1">Nucleus</location>
    </subcellularLocation>
</comment>
<dbReference type="GO" id="GO:0044545">
    <property type="term" value="C:NSL complex"/>
    <property type="evidence" value="ECO:0007669"/>
    <property type="project" value="TreeGrafter"/>
</dbReference>
<feature type="region of interest" description="Disordered" evidence="3">
    <location>
        <begin position="1"/>
        <end position="38"/>
    </location>
</feature>
<organism evidence="5 6">
    <name type="scientific">Jatropha curcas</name>
    <name type="common">Barbados nut</name>
    <dbReference type="NCBI Taxonomy" id="180498"/>
    <lineage>
        <taxon>Eukaryota</taxon>
        <taxon>Viridiplantae</taxon>
        <taxon>Streptophyta</taxon>
        <taxon>Embryophyta</taxon>
        <taxon>Tracheophyta</taxon>
        <taxon>Spermatophyta</taxon>
        <taxon>Magnoliopsida</taxon>
        <taxon>eudicotyledons</taxon>
        <taxon>Gunneridae</taxon>
        <taxon>Pentapetalae</taxon>
        <taxon>rosids</taxon>
        <taxon>fabids</taxon>
        <taxon>Malpighiales</taxon>
        <taxon>Euphorbiaceae</taxon>
        <taxon>Crotonoideae</taxon>
        <taxon>Jatropheae</taxon>
        <taxon>Jatropha</taxon>
    </lineage>
</organism>
<keyword evidence="6" id="KW-1185">Reference proteome</keyword>
<evidence type="ECO:0000256" key="2">
    <source>
        <dbReference type="ARBA" id="ARBA00023242"/>
    </source>
</evidence>
<dbReference type="InterPro" id="IPR025927">
    <property type="entry name" value="Znf_KANL2-like"/>
</dbReference>
<dbReference type="GO" id="GO:0005634">
    <property type="term" value="C:nucleus"/>
    <property type="evidence" value="ECO:0007669"/>
    <property type="project" value="UniProtKB-SubCell"/>
</dbReference>
<evidence type="ECO:0000313" key="6">
    <source>
        <dbReference type="Proteomes" id="UP000027138"/>
    </source>
</evidence>
<feature type="compositionally biased region" description="Pro residues" evidence="3">
    <location>
        <begin position="1"/>
        <end position="11"/>
    </location>
</feature>
<feature type="compositionally biased region" description="Basic and acidic residues" evidence="3">
    <location>
        <begin position="78"/>
        <end position="91"/>
    </location>
</feature>
<reference evidence="5 6" key="1">
    <citation type="journal article" date="2014" name="PLoS ONE">
        <title>Global Analysis of Gene Expression Profiles in Physic Nut (Jatropha curcas L.) Seedlings Exposed to Salt Stress.</title>
        <authorList>
            <person name="Zhang L."/>
            <person name="Zhang C."/>
            <person name="Wu P."/>
            <person name="Chen Y."/>
            <person name="Li M."/>
            <person name="Jiang H."/>
            <person name="Wu G."/>
        </authorList>
    </citation>
    <scope>NUCLEOTIDE SEQUENCE [LARGE SCALE GENOMIC DNA]</scope>
    <source>
        <strain evidence="6">cv. GZQX0401</strain>
        <tissue evidence="5">Young leaves</tissue>
    </source>
</reference>
<evidence type="ECO:0000259" key="4">
    <source>
        <dbReference type="Pfam" id="PF13891"/>
    </source>
</evidence>
<dbReference type="PANTHER" id="PTHR13453:SF7">
    <property type="entry name" value="KAT8 REGULATORY NSL COMPLEX SUBUNIT 2"/>
    <property type="match status" value="1"/>
</dbReference>
<sequence length="246" mass="27584">MANAPPPPQPEPMTIDGSAVDSVLSSSSHLTHEEVVTRRSRRIKQLSKIYRTHYWALMEELKTKYKEYYWKYGKSPFKEDDKKRKRDDSKENLGNGVGESNGKLGFKGDESQDDEGQGLRKCAVGGCKATPMALTRFCHLHILLDSKQKLYKGCTFVVKSAQGRPVVCGKPILSSTVPALCPPHFQKAETYVARALRKAGLNVSSPSKIAPKFHVIVREFVHQIQSKRRASQKENVAKVQIENKTS</sequence>
<dbReference type="InterPro" id="IPR026316">
    <property type="entry name" value="NSL2"/>
</dbReference>
<dbReference type="Proteomes" id="UP000027138">
    <property type="component" value="Unassembled WGS sequence"/>
</dbReference>
<feature type="region of interest" description="Disordered" evidence="3">
    <location>
        <begin position="78"/>
        <end position="113"/>
    </location>
</feature>
<dbReference type="EMBL" id="KK914893">
    <property type="protein sequence ID" value="KDP26917.1"/>
    <property type="molecule type" value="Genomic_DNA"/>
</dbReference>
<keyword evidence="2" id="KW-0539">Nucleus</keyword>
<evidence type="ECO:0000256" key="1">
    <source>
        <dbReference type="ARBA" id="ARBA00004123"/>
    </source>
</evidence>